<dbReference type="OrthoDB" id="266920at2759"/>
<feature type="compositionally biased region" description="Polar residues" evidence="1">
    <location>
        <begin position="1"/>
        <end position="12"/>
    </location>
</feature>
<organism evidence="2 3">
    <name type="scientific">Leishmania tarentolae</name>
    <name type="common">Sauroleishmania tarentolae</name>
    <dbReference type="NCBI Taxonomy" id="5689"/>
    <lineage>
        <taxon>Eukaryota</taxon>
        <taxon>Discoba</taxon>
        <taxon>Euglenozoa</taxon>
        <taxon>Kinetoplastea</taxon>
        <taxon>Metakinetoplastina</taxon>
        <taxon>Trypanosomatida</taxon>
        <taxon>Trypanosomatidae</taxon>
        <taxon>Leishmaniinae</taxon>
        <taxon>Leishmania</taxon>
        <taxon>lizard Leishmania</taxon>
    </lineage>
</organism>
<feature type="compositionally biased region" description="Gly residues" evidence="1">
    <location>
        <begin position="1414"/>
        <end position="1424"/>
    </location>
</feature>
<feature type="compositionally biased region" description="Low complexity" evidence="1">
    <location>
        <begin position="443"/>
        <end position="456"/>
    </location>
</feature>
<feature type="region of interest" description="Disordered" evidence="1">
    <location>
        <begin position="379"/>
        <end position="503"/>
    </location>
</feature>
<feature type="compositionally biased region" description="Basic and acidic residues" evidence="1">
    <location>
        <begin position="1592"/>
        <end position="1607"/>
    </location>
</feature>
<feature type="compositionally biased region" description="Polar residues" evidence="1">
    <location>
        <begin position="492"/>
        <end position="503"/>
    </location>
</feature>
<feature type="region of interest" description="Disordered" evidence="1">
    <location>
        <begin position="2476"/>
        <end position="2495"/>
    </location>
</feature>
<feature type="region of interest" description="Disordered" evidence="1">
    <location>
        <begin position="95"/>
        <end position="162"/>
    </location>
</feature>
<feature type="compositionally biased region" description="Polar residues" evidence="1">
    <location>
        <begin position="928"/>
        <end position="945"/>
    </location>
</feature>
<feature type="compositionally biased region" description="Low complexity" evidence="1">
    <location>
        <begin position="1778"/>
        <end position="1789"/>
    </location>
</feature>
<feature type="compositionally biased region" description="Polar residues" evidence="1">
    <location>
        <begin position="1433"/>
        <end position="1446"/>
    </location>
</feature>
<evidence type="ECO:0000256" key="1">
    <source>
        <dbReference type="SAM" id="MobiDB-lite"/>
    </source>
</evidence>
<proteinExistence type="predicted"/>
<feature type="compositionally biased region" description="Polar residues" evidence="1">
    <location>
        <begin position="1455"/>
        <end position="1464"/>
    </location>
</feature>
<feature type="region of interest" description="Disordered" evidence="1">
    <location>
        <begin position="671"/>
        <end position="697"/>
    </location>
</feature>
<feature type="region of interest" description="Disordered" evidence="1">
    <location>
        <begin position="240"/>
        <end position="271"/>
    </location>
</feature>
<feature type="region of interest" description="Disordered" evidence="1">
    <location>
        <begin position="1941"/>
        <end position="1963"/>
    </location>
</feature>
<feature type="region of interest" description="Disordered" evidence="1">
    <location>
        <begin position="1837"/>
        <end position="1863"/>
    </location>
</feature>
<accession>A0A640KCN1</accession>
<feature type="region of interest" description="Disordered" evidence="1">
    <location>
        <begin position="1237"/>
        <end position="1272"/>
    </location>
</feature>
<feature type="compositionally biased region" description="Polar residues" evidence="1">
    <location>
        <begin position="1572"/>
        <end position="1582"/>
    </location>
</feature>
<sequence>MKRNGQASSSMPRSFDELKPTRSAAPINQRGSSVTFCGNEASPALPLVLSTDGGPNDGLLHGSDQTPCRATAAGSSIVANSTVPAATSSPTYARYAPHTLLPHGGGKRGPDVSGKSQEPSSPFFASSVSAGDGAQQSSPQRTVLSDHDDTHNPEGERLMSSLHHNTDVPDSALLPSAAAGARAADAVAQLLFPLKLPPASVTHLGAEQASSAGVRRSLDSLSESVNSAFSGSLLHGRNRIMGTGEVPASSEPISPLPIDEATGAGIGSEQHSRLHHPKHCLGEANAATTMPFLRDMEPLPVPQAGTRHRLPSGTHISRRPRSVVRRHTGAVGAGSATNGALSMMPGDVESASPMYGPLDGSVNSNALAASFIRQRGAASACVGRSASRSGAANRVGTGRTRDVLPQGTRSGTVARGAATANQRCRADPSPAPSRPPRSRKPRAGASPSIVSCSSSSPAMGGPTFSPSSPTQPVARVGHHPSAALQAQKRMLSGQSSPGASSPLTLSLERGSFFLAGDRDSLAASTNAVATHQHPTTTTSSYAGNRSGRSGLHNTGMHVPVASTKPPSGRRQGSLGRLLAPVQHSVNAPHVKEHGASSPLQDYEKLAATYLKLCEEVGDEPNMDWVTGLSLTKGGVRQLEMLPVPTTLNTADAKECSTNHCQRVSSALNSSLASSGHFLRSGPQQQQQHTPRGGVRPRIATGAASTSLFATMTAVEIPSPPSASFMSQRDSTPAGRRTKSLATRHATSSASSPSVLPKRSGSNSRITSVSRPSIFGSSTQQPQHTTTGGEGTPRTPGGSSSTLASSSMGVERTRAGGYAQQVAKYCAERLQPFVDNMKSVQEQRAAVTVALQSFMRVSRASLLVPEVSANDAASAEKSGGEEAGQPSVRSVRGQHHGGHSNRGLGSDRGGAMTSTTNSSTSTTPRKPNISRNSTASSLANTTRTGNVSRRASAAAAAAVKAASLSDALQTLQGAVITLLSTLSDSFALAQMSVNGALSPRTSADGVNVPLASKPAPMASATIPTLTPCTVFHSDESTTTRVDEATPAAAQAMLLESTMPVSLTGDPLPPLTHTFPGAEGMHTSQTEISALSSSAAVAVAVRVDPTVPAGTIPFRFMEFVRAQRREVSAQLDELCSAVRHALGSPVTTPEASTAQRPTVHRAGGPAATPLVRLEVSDMLSTPFFVPSKYLSSLSIAMEERNSDNAAAEKNAAVITGVDASVTSLAAGASLKSSNAFVFPKSTSSATGKKLKSSKLSSGGGGSMASSSSVNSTPRARANGMTMPYAPLFTFAIAADDDEVGDGGVEEGLQARSISARSTEGTGGNPCASVEWYLLCCVPPSTQAASTAAYSPRTGTASGYTSSHQNSTFNWSTTELSASTGSVPVGGAATENAKAKRTTGKIDSKRSASVGARKSGRTGGRGGGGSGMYQSRPALSASQKALTTATPAGSSKPPKNLSAGSSKQQGSAHKEKIEQMQLQRQLLKAWTLWTALQPLAENRSDAAGAGVDDPPAYLPQPSSASASVSTPALVHRNPCDCAPVEGNDTSTPPRTSTPTAAATSATAIASPTRKEAASVENSLSNSPPLTGTHHLLGSRNDDNHSHFQEHREDDGVPSGECSPMPVRSACSMPSVLSVQGVPRRLNMDDTALCTHSNGDSHHLLNARSSAEAFLYSTVEMPQHSAPPQSPASCVGDASSRSANTIAITRAATTDTRKAAAYKIAMWWTVLRSCRHAAAQRRTAHLMENATQLEKVLAARRDAFVRLWVCRWRLRKHMEARKQQQALASVTSTAARTAAEDGSAKTRRAAAKDNVAASTATTALSASRERFQRAKEQRKAALASAVAVTSGTAQPPPSASSSSSSSGSGAKDAASATAIRIPSLPLAASGISTFAIRDYHGESSSFTVSVMHRLLNAPPSLLYATCMMALRYPTNAPMAYLDNSGSAANHGLNGSEERQKSEAPPATGELYGGMAGSDQLQRWRRSWQSMRGSSAARQLSGHGCDDDDCSSGPLTAKQQRWIDTGLLYIRFLHLRHYVCSKYEVLILANARGGSSSLDATLNSATCSYHGSASSAVKTTVPVPPTMRYESIVDLNELQHAKPVVKPFHRPFEQWGMAYNLTSRVFCAAAIYAWQLIFSHTPFDDAKQRELPTREEQQARLERVEDRNCIILDCYGVRSEREWLREATKDLSFVGQVYLPNYDRDDPEQQRESRDNYDFVKNFLYQCFPSIDKLTDIPDYLVGAGLFFVLKEVFHYTKDSPSTQRMHEVLPRLVVMEGHDHMAAVTPATSALAGDSATAAPEESSVAAPMVQDGASRNATRWSPVPLPEAMHEGNGIKGLSGWQRAALQRYEQLRQLHHLSYGILAQEKSVGAVSSSTGSGGSQDKVTRPKQCQQQRRSRSPVAWSTSASGAAKDNAKTVGGDDGGDVTNSTSTKTAPDHAALTLRRCMANGWASSLTPMRATPESAAFSSTIFTSPAAFRDRMLEKSQSGAGERRASSSAIATPSRDASVQLVRVPHRLLRPSVADVQYVRDFEEEVSKSIRGIIRAWNGNAAGTWLDVFDLRAAMTADAALHDALDIAYPRHFLVKLSEMLSLELFGLQLSLGSCEDLDSMGQ</sequence>
<feature type="compositionally biased region" description="Low complexity" evidence="1">
    <location>
        <begin position="119"/>
        <end position="130"/>
    </location>
</feature>
<feature type="compositionally biased region" description="Polar residues" evidence="1">
    <location>
        <begin position="721"/>
        <end position="730"/>
    </location>
</feature>
<feature type="compositionally biased region" description="Polar residues" evidence="1">
    <location>
        <begin position="744"/>
        <end position="783"/>
    </location>
</feature>
<reference evidence="2" key="1">
    <citation type="submission" date="2019-11" db="EMBL/GenBank/DDBJ databases">
        <title>Leishmania tarentolae CDS.</title>
        <authorList>
            <person name="Goto Y."/>
            <person name="Yamagishi J."/>
        </authorList>
    </citation>
    <scope>NUCLEOTIDE SEQUENCE [LARGE SCALE GENOMIC DNA]</scope>
    <source>
        <strain evidence="2">Parrot Tar II</strain>
    </source>
</reference>
<dbReference type="Proteomes" id="UP000419144">
    <property type="component" value="Unassembled WGS sequence"/>
</dbReference>
<keyword evidence="3" id="KW-1185">Reference proteome</keyword>
<feature type="compositionally biased region" description="Low complexity" evidence="1">
    <location>
        <begin position="1808"/>
        <end position="1818"/>
    </location>
</feature>
<feature type="compositionally biased region" description="Polar residues" evidence="1">
    <location>
        <begin position="525"/>
        <end position="547"/>
    </location>
</feature>
<feature type="region of interest" description="Disordered" evidence="1">
    <location>
        <begin position="1777"/>
        <end position="1823"/>
    </location>
</feature>
<feature type="compositionally biased region" description="Low complexity" evidence="1">
    <location>
        <begin position="791"/>
        <end position="806"/>
    </location>
</feature>
<name>A0A640KCN1_LEITA</name>
<feature type="region of interest" description="Disordered" evidence="1">
    <location>
        <begin position="1498"/>
        <end position="1612"/>
    </location>
</feature>
<protein>
    <submittedName>
        <fullName evidence="2">Uncharacterized protein</fullName>
    </submittedName>
</protein>
<feature type="region of interest" description="Disordered" evidence="1">
    <location>
        <begin position="525"/>
        <end position="573"/>
    </location>
</feature>
<feature type="region of interest" description="Disordered" evidence="1">
    <location>
        <begin position="718"/>
        <end position="811"/>
    </location>
</feature>
<feature type="compositionally biased region" description="Polar residues" evidence="1">
    <location>
        <begin position="134"/>
        <end position="143"/>
    </location>
</feature>
<evidence type="ECO:0000313" key="2">
    <source>
        <dbReference type="EMBL" id="GET86931.1"/>
    </source>
</evidence>
<feature type="region of interest" description="Disordered" evidence="1">
    <location>
        <begin position="2364"/>
        <end position="2429"/>
    </location>
</feature>
<feature type="region of interest" description="Disordered" evidence="1">
    <location>
        <begin position="872"/>
        <end position="946"/>
    </location>
</feature>
<feature type="compositionally biased region" description="Low complexity" evidence="1">
    <location>
        <begin position="1498"/>
        <end position="1525"/>
    </location>
</feature>
<feature type="compositionally biased region" description="Low complexity" evidence="1">
    <location>
        <begin position="1542"/>
        <end position="1564"/>
    </location>
</feature>
<feature type="region of interest" description="Disordered" evidence="1">
    <location>
        <begin position="1378"/>
        <end position="1471"/>
    </location>
</feature>
<feature type="compositionally biased region" description="Low complexity" evidence="1">
    <location>
        <begin position="912"/>
        <end position="922"/>
    </location>
</feature>
<dbReference type="EMBL" id="BLBS01000017">
    <property type="protein sequence ID" value="GET86931.1"/>
    <property type="molecule type" value="Genomic_DNA"/>
</dbReference>
<evidence type="ECO:0000313" key="3">
    <source>
        <dbReference type="Proteomes" id="UP000419144"/>
    </source>
</evidence>
<comment type="caution">
    <text evidence="2">The sequence shown here is derived from an EMBL/GenBank/DDBJ whole genome shotgun (WGS) entry which is preliminary data.</text>
</comment>
<feature type="compositionally biased region" description="Basic and acidic residues" evidence="1">
    <location>
        <begin position="144"/>
        <end position="157"/>
    </location>
</feature>
<gene>
    <name evidence="2" type="ORF">LtaPh_1307100</name>
</gene>
<feature type="compositionally biased region" description="Low complexity" evidence="1">
    <location>
        <begin position="1841"/>
        <end position="1863"/>
    </location>
</feature>
<feature type="region of interest" description="Disordered" evidence="1">
    <location>
        <begin position="1"/>
        <end position="39"/>
    </location>
</feature>
<dbReference type="VEuPathDB" id="TriTrypDB:LtaPh_1307100"/>